<evidence type="ECO:0000313" key="10">
    <source>
        <dbReference type="EMBL" id="RZS41229.1"/>
    </source>
</evidence>
<dbReference type="RefSeq" id="WP_130344169.1">
    <property type="nucleotide sequence ID" value="NZ_SGWQ01000003.1"/>
</dbReference>
<feature type="transmembrane region" description="Helical" evidence="8">
    <location>
        <begin position="221"/>
        <end position="238"/>
    </location>
</feature>
<dbReference type="SUPFAM" id="SSF103473">
    <property type="entry name" value="MFS general substrate transporter"/>
    <property type="match status" value="1"/>
</dbReference>
<dbReference type="FunFam" id="1.20.1720.10:FF:000004">
    <property type="entry name" value="EmrB/QacA family drug resistance transporter"/>
    <property type="match status" value="1"/>
</dbReference>
<dbReference type="AlphaFoldDB" id="A0A4Q7KW13"/>
<feature type="transmembrane region" description="Helical" evidence="8">
    <location>
        <begin position="422"/>
        <end position="443"/>
    </location>
</feature>
<feature type="transmembrane region" description="Helical" evidence="8">
    <location>
        <begin position="289"/>
        <end position="313"/>
    </location>
</feature>
<feature type="transmembrane region" description="Helical" evidence="8">
    <location>
        <begin position="188"/>
        <end position="209"/>
    </location>
</feature>
<keyword evidence="6 8" id="KW-1133">Transmembrane helix</keyword>
<dbReference type="GO" id="GO:0022857">
    <property type="term" value="F:transmembrane transporter activity"/>
    <property type="evidence" value="ECO:0007669"/>
    <property type="project" value="InterPro"/>
</dbReference>
<keyword evidence="4" id="KW-1003">Cell membrane</keyword>
<reference evidence="10 11" key="1">
    <citation type="submission" date="2019-02" db="EMBL/GenBank/DDBJ databases">
        <title>Genomic Encyclopedia of Type Strains, Phase IV (KMG-IV): sequencing the most valuable type-strain genomes for metagenomic binning, comparative biology and taxonomic classification.</title>
        <authorList>
            <person name="Goeker M."/>
        </authorList>
    </citation>
    <scope>NUCLEOTIDE SEQUENCE [LARGE SCALE GENOMIC DNA]</scope>
    <source>
        <strain evidence="10 11">DSM 101727</strain>
    </source>
</reference>
<name>A0A4Q7KW13_9PSEU</name>
<dbReference type="InterPro" id="IPR020846">
    <property type="entry name" value="MFS_dom"/>
</dbReference>
<organism evidence="10 11">
    <name type="scientific">Herbihabitans rhizosphaerae</name>
    <dbReference type="NCBI Taxonomy" id="1872711"/>
    <lineage>
        <taxon>Bacteria</taxon>
        <taxon>Bacillati</taxon>
        <taxon>Actinomycetota</taxon>
        <taxon>Actinomycetes</taxon>
        <taxon>Pseudonocardiales</taxon>
        <taxon>Pseudonocardiaceae</taxon>
        <taxon>Herbihabitans</taxon>
    </lineage>
</organism>
<feature type="transmembrane region" description="Helical" evidence="8">
    <location>
        <begin position="119"/>
        <end position="140"/>
    </location>
</feature>
<feature type="transmembrane region" description="Helical" evidence="8">
    <location>
        <begin position="94"/>
        <end position="113"/>
    </location>
</feature>
<keyword evidence="5 8" id="KW-0812">Transmembrane</keyword>
<evidence type="ECO:0000313" key="11">
    <source>
        <dbReference type="Proteomes" id="UP000294257"/>
    </source>
</evidence>
<feature type="domain" description="Major facilitator superfamily (MFS) profile" evidence="9">
    <location>
        <begin position="29"/>
        <end position="517"/>
    </location>
</feature>
<dbReference type="EMBL" id="SGWQ01000003">
    <property type="protein sequence ID" value="RZS41229.1"/>
    <property type="molecule type" value="Genomic_DNA"/>
</dbReference>
<keyword evidence="3" id="KW-0813">Transport</keyword>
<gene>
    <name evidence="10" type="ORF">EV193_103549</name>
</gene>
<evidence type="ECO:0000256" key="3">
    <source>
        <dbReference type="ARBA" id="ARBA00022448"/>
    </source>
</evidence>
<evidence type="ECO:0000256" key="5">
    <source>
        <dbReference type="ARBA" id="ARBA00022692"/>
    </source>
</evidence>
<comment type="caution">
    <text evidence="10">The sequence shown here is derived from an EMBL/GenBank/DDBJ whole genome shotgun (WGS) entry which is preliminary data.</text>
</comment>
<evidence type="ECO:0000256" key="4">
    <source>
        <dbReference type="ARBA" id="ARBA00022475"/>
    </source>
</evidence>
<protein>
    <submittedName>
        <fullName evidence="10">EmrB/QacA subfamily drug resistance transporter</fullName>
    </submittedName>
</protein>
<dbReference type="PANTHER" id="PTHR23501">
    <property type="entry name" value="MAJOR FACILITATOR SUPERFAMILY"/>
    <property type="match status" value="1"/>
</dbReference>
<sequence length="535" mass="56668">MSDTPAATAVEEPSAPAEGALTHRQILTVISGLMLGMLLAALDQTIVSTALKTIADELHGQTIQAWATTAYLITMTVTTPLYGKLSDIYGRRPLYLTAISIFLVGSLLCGIASSMYELALYRAIQGLGAGGLISLVFAIIGDITAPRERARYQAYFMSVWATASVLGPVLGGLFAGTDSFLGITGWRWVFLVNLPVALVALIVVTKVLHVPHKRVEHRVDYWGAATLTLAVVPVLLVAEQGREWGWGSVTSLIMYGLGLLGLASFVYVQRRMGDEALLPLRLFRHPTFSMANLLSFILGVGMFGGFASLPLYMQIVKGVSPTESGLTMLPMMVGIIVSATLSGRVISKTGRYRAFPIAGMGLLALALFLLGQLGTDSPLVLPMLMMAVFGLGLGLCMQTLLLATQSSVPLSDMGVASASSAFFRSIGGTFGTAVFLSILFTVVPDRIAAARAAAGLPQLPPGAGLDLNDTSFLNHLDPVNKRPILDGFSSAMDTVFIAGGFVMLVAFALVWFLKEVKLSDKSGTQRAAEEAAAAV</sequence>
<evidence type="ECO:0000256" key="2">
    <source>
        <dbReference type="ARBA" id="ARBA00007520"/>
    </source>
</evidence>
<keyword evidence="11" id="KW-1185">Reference proteome</keyword>
<dbReference type="PROSITE" id="PS50850">
    <property type="entry name" value="MFS"/>
    <property type="match status" value="1"/>
</dbReference>
<feature type="transmembrane region" description="Helical" evidence="8">
    <location>
        <begin position="379"/>
        <end position="402"/>
    </location>
</feature>
<feature type="transmembrane region" description="Helical" evidence="8">
    <location>
        <begin position="152"/>
        <end position="176"/>
    </location>
</feature>
<feature type="transmembrane region" description="Helical" evidence="8">
    <location>
        <begin position="63"/>
        <end position="82"/>
    </location>
</feature>
<feature type="transmembrane region" description="Helical" evidence="8">
    <location>
        <begin position="495"/>
        <end position="513"/>
    </location>
</feature>
<dbReference type="PANTHER" id="PTHR23501:SF197">
    <property type="entry name" value="COMD"/>
    <property type="match status" value="1"/>
</dbReference>
<feature type="transmembrane region" description="Helical" evidence="8">
    <location>
        <begin position="244"/>
        <end position="268"/>
    </location>
</feature>
<dbReference type="CDD" id="cd17502">
    <property type="entry name" value="MFS_Azr1_MDR_like"/>
    <property type="match status" value="1"/>
</dbReference>
<keyword evidence="7 8" id="KW-0472">Membrane</keyword>
<feature type="transmembrane region" description="Helical" evidence="8">
    <location>
        <begin position="26"/>
        <end position="51"/>
    </location>
</feature>
<dbReference type="Gene3D" id="1.20.1250.20">
    <property type="entry name" value="MFS general substrate transporter like domains"/>
    <property type="match status" value="1"/>
</dbReference>
<dbReference type="Pfam" id="PF07690">
    <property type="entry name" value="MFS_1"/>
    <property type="match status" value="1"/>
</dbReference>
<evidence type="ECO:0000256" key="8">
    <source>
        <dbReference type="SAM" id="Phobius"/>
    </source>
</evidence>
<comment type="subcellular location">
    <subcellularLocation>
        <location evidence="1">Cell membrane</location>
        <topology evidence="1">Multi-pass membrane protein</topology>
    </subcellularLocation>
</comment>
<dbReference type="Proteomes" id="UP000294257">
    <property type="component" value="Unassembled WGS sequence"/>
</dbReference>
<evidence type="ECO:0000256" key="1">
    <source>
        <dbReference type="ARBA" id="ARBA00004651"/>
    </source>
</evidence>
<accession>A0A4Q7KW13</accession>
<dbReference type="NCBIfam" id="TIGR00711">
    <property type="entry name" value="efflux_EmrB"/>
    <property type="match status" value="1"/>
</dbReference>
<feature type="transmembrane region" description="Helical" evidence="8">
    <location>
        <begin position="354"/>
        <end position="373"/>
    </location>
</feature>
<evidence type="ECO:0000259" key="9">
    <source>
        <dbReference type="PROSITE" id="PS50850"/>
    </source>
</evidence>
<dbReference type="InterPro" id="IPR011701">
    <property type="entry name" value="MFS"/>
</dbReference>
<proteinExistence type="inferred from homology"/>
<dbReference type="OrthoDB" id="7375466at2"/>
<evidence type="ECO:0000256" key="6">
    <source>
        <dbReference type="ARBA" id="ARBA00022989"/>
    </source>
</evidence>
<dbReference type="Gene3D" id="1.20.1720.10">
    <property type="entry name" value="Multidrug resistance protein D"/>
    <property type="match status" value="1"/>
</dbReference>
<dbReference type="InterPro" id="IPR004638">
    <property type="entry name" value="EmrB-like"/>
</dbReference>
<evidence type="ECO:0000256" key="7">
    <source>
        <dbReference type="ARBA" id="ARBA00023136"/>
    </source>
</evidence>
<comment type="similarity">
    <text evidence="2">Belongs to the major facilitator superfamily. TCR/Tet family.</text>
</comment>
<dbReference type="InterPro" id="IPR036259">
    <property type="entry name" value="MFS_trans_sf"/>
</dbReference>
<dbReference type="GO" id="GO:0005886">
    <property type="term" value="C:plasma membrane"/>
    <property type="evidence" value="ECO:0007669"/>
    <property type="project" value="UniProtKB-SubCell"/>
</dbReference>
<feature type="transmembrane region" description="Helical" evidence="8">
    <location>
        <begin position="325"/>
        <end position="342"/>
    </location>
</feature>